<feature type="compositionally biased region" description="Basic and acidic residues" evidence="1">
    <location>
        <begin position="17"/>
        <end position="30"/>
    </location>
</feature>
<feature type="region of interest" description="Disordered" evidence="1">
    <location>
        <begin position="17"/>
        <end position="55"/>
    </location>
</feature>
<proteinExistence type="predicted"/>
<protein>
    <submittedName>
        <fullName evidence="2">Uncharacterized protein</fullName>
    </submittedName>
</protein>
<name>A0AAE0Z9R7_9GAST</name>
<accession>A0AAE0Z9R7</accession>
<dbReference type="Proteomes" id="UP001283361">
    <property type="component" value="Unassembled WGS sequence"/>
</dbReference>
<organism evidence="2 3">
    <name type="scientific">Elysia crispata</name>
    <name type="common">lettuce slug</name>
    <dbReference type="NCBI Taxonomy" id="231223"/>
    <lineage>
        <taxon>Eukaryota</taxon>
        <taxon>Metazoa</taxon>
        <taxon>Spiralia</taxon>
        <taxon>Lophotrochozoa</taxon>
        <taxon>Mollusca</taxon>
        <taxon>Gastropoda</taxon>
        <taxon>Heterobranchia</taxon>
        <taxon>Euthyneura</taxon>
        <taxon>Panpulmonata</taxon>
        <taxon>Sacoglossa</taxon>
        <taxon>Placobranchoidea</taxon>
        <taxon>Plakobranchidae</taxon>
        <taxon>Elysia</taxon>
    </lineage>
</organism>
<comment type="caution">
    <text evidence="2">The sequence shown here is derived from an EMBL/GenBank/DDBJ whole genome shotgun (WGS) entry which is preliminary data.</text>
</comment>
<gene>
    <name evidence="2" type="ORF">RRG08_008498</name>
</gene>
<evidence type="ECO:0000256" key="1">
    <source>
        <dbReference type="SAM" id="MobiDB-lite"/>
    </source>
</evidence>
<keyword evidence="3" id="KW-1185">Reference proteome</keyword>
<dbReference type="AlphaFoldDB" id="A0AAE0Z9R7"/>
<evidence type="ECO:0000313" key="3">
    <source>
        <dbReference type="Proteomes" id="UP001283361"/>
    </source>
</evidence>
<evidence type="ECO:0000313" key="2">
    <source>
        <dbReference type="EMBL" id="KAK3764621.1"/>
    </source>
</evidence>
<reference evidence="2" key="1">
    <citation type="journal article" date="2023" name="G3 (Bethesda)">
        <title>A reference genome for the long-term kleptoplast-retaining sea slug Elysia crispata morphotype clarki.</title>
        <authorList>
            <person name="Eastman K.E."/>
            <person name="Pendleton A.L."/>
            <person name="Shaikh M.A."/>
            <person name="Suttiyut T."/>
            <person name="Ogas R."/>
            <person name="Tomko P."/>
            <person name="Gavelis G."/>
            <person name="Widhalm J.R."/>
            <person name="Wisecaver J.H."/>
        </authorList>
    </citation>
    <scope>NUCLEOTIDE SEQUENCE</scope>
    <source>
        <strain evidence="2">ECLA1</strain>
    </source>
</reference>
<sequence length="70" mass="7777">MAGVLFEDIFDVKHVDKDGKKFDRAGKTDDVTSAPRLAPRPERSRPVPHPQHPTPCLVLSTRAVDLQTSQ</sequence>
<dbReference type="EMBL" id="JAWDGP010004422">
    <property type="protein sequence ID" value="KAK3764621.1"/>
    <property type="molecule type" value="Genomic_DNA"/>
</dbReference>